<keyword evidence="3" id="KW-1185">Reference proteome</keyword>
<dbReference type="EMBL" id="JADEXP010000482">
    <property type="protein sequence ID" value="MBE9070629.1"/>
    <property type="molecule type" value="Genomic_DNA"/>
</dbReference>
<sequence>LNATANLIRLENGGTINAATAAGNGGNIELQTPILLLRQGGNINTNAGNADGGNIAIDTAFLIALENSDITANAMQGRGGRVSITAQSILGTEFREVVTAESDITATSALGPEFNGVVELNTPELEPDSGLVELPTALNDPTDQIVAGCLADSNNRFVIGGQNGLPSNPTQQLQTAGSWQDWRFLNEVTPTAAATNNLPTAAQTTISNAPSIREASYAKVNENGQLVLASSAETTSFSSHASGGECAAHRDS</sequence>
<dbReference type="Proteomes" id="UP000615026">
    <property type="component" value="Unassembled WGS sequence"/>
</dbReference>
<feature type="region of interest" description="Disordered" evidence="1">
    <location>
        <begin position="233"/>
        <end position="252"/>
    </location>
</feature>
<organism evidence="2 3">
    <name type="scientific">Leptolyngbya cf. ectocarpi LEGE 11479</name>
    <dbReference type="NCBI Taxonomy" id="1828722"/>
    <lineage>
        <taxon>Bacteria</taxon>
        <taxon>Bacillati</taxon>
        <taxon>Cyanobacteriota</taxon>
        <taxon>Cyanophyceae</taxon>
        <taxon>Leptolyngbyales</taxon>
        <taxon>Leptolyngbyaceae</taxon>
        <taxon>Leptolyngbya group</taxon>
        <taxon>Leptolyngbya</taxon>
    </lineage>
</organism>
<evidence type="ECO:0000256" key="1">
    <source>
        <dbReference type="SAM" id="MobiDB-lite"/>
    </source>
</evidence>
<protein>
    <submittedName>
        <fullName evidence="2">S-layer family protein</fullName>
    </submittedName>
</protein>
<feature type="non-terminal residue" evidence="2">
    <location>
        <position position="1"/>
    </location>
</feature>
<evidence type="ECO:0000313" key="2">
    <source>
        <dbReference type="EMBL" id="MBE9070629.1"/>
    </source>
</evidence>
<accession>A0A929FD33</accession>
<comment type="caution">
    <text evidence="2">The sequence shown here is derived from an EMBL/GenBank/DDBJ whole genome shotgun (WGS) entry which is preliminary data.</text>
</comment>
<dbReference type="AlphaFoldDB" id="A0A929FD33"/>
<gene>
    <name evidence="2" type="ORF">IQ260_28725</name>
</gene>
<dbReference type="InterPro" id="IPR012334">
    <property type="entry name" value="Pectin_lyas_fold"/>
</dbReference>
<reference evidence="2" key="1">
    <citation type="submission" date="2020-10" db="EMBL/GenBank/DDBJ databases">
        <authorList>
            <person name="Castelo-Branco R."/>
            <person name="Eusebio N."/>
            <person name="Adriana R."/>
            <person name="Vieira A."/>
            <person name="Brugerolle De Fraissinette N."/>
            <person name="Rezende De Castro R."/>
            <person name="Schneider M.P."/>
            <person name="Vasconcelos V."/>
            <person name="Leao P.N."/>
        </authorList>
    </citation>
    <scope>NUCLEOTIDE SEQUENCE</scope>
    <source>
        <strain evidence="2">LEGE 11479</strain>
    </source>
</reference>
<name>A0A929FD33_LEPEC</name>
<evidence type="ECO:0000313" key="3">
    <source>
        <dbReference type="Proteomes" id="UP000615026"/>
    </source>
</evidence>
<dbReference type="Gene3D" id="2.160.20.10">
    <property type="entry name" value="Single-stranded right-handed beta-helix, Pectin lyase-like"/>
    <property type="match status" value="1"/>
</dbReference>
<proteinExistence type="predicted"/>